<proteinExistence type="predicted"/>
<keyword evidence="2 5" id="KW-0812">Transmembrane</keyword>
<dbReference type="InterPro" id="IPR012858">
    <property type="entry name" value="DC_STAMP-like"/>
</dbReference>
<accession>A0AAD8ZWY9</accession>
<sequence length="419" mass="47657">MLVLVFHLSFLHDVSDSLQAMGSNFKTSLYKLLPDACTSDTAMSRLSCMERALLLISCLITSLMLALLLLLALHVPFLYGFEVSVPVTGVLWLCVTLATCFSLRARCFGILLLISISLKEGRNLLITAGTTAIVFLNIQNSLRNLRGLAKSLLCTMEEKLLDVDVSPLSNYIQLLKCVASQLMQAIKEKPNVFGRYYTSFTLTPTVHSQNFKDKIAEAERTLNKTTEHVLVAIDTASSVAKIVSPALGILLLFVFTALYLRRFRSDREHNIFITRNFLKYDEEQRLLGKPSVFPLSRKESERYIMVPSARFTRREAKTMLKFSFPIITHSMTWMFFIGVDALLYWIITILRRQLEELQPLHVPVVLNEKLDQLRVLVSEQFFADVAEERIAALHAKILSRRSKWKVQTIQPSLKSFVTQ</sequence>
<comment type="caution">
    <text evidence="7">The sequence shown here is derived from an EMBL/GenBank/DDBJ whole genome shotgun (WGS) entry which is preliminary data.</text>
</comment>
<evidence type="ECO:0000256" key="4">
    <source>
        <dbReference type="ARBA" id="ARBA00023136"/>
    </source>
</evidence>
<evidence type="ECO:0000259" key="6">
    <source>
        <dbReference type="Pfam" id="PF07782"/>
    </source>
</evidence>
<name>A0AAD8ZWY9_9TELE</name>
<feature type="transmembrane region" description="Helical" evidence="5">
    <location>
        <begin position="242"/>
        <end position="260"/>
    </location>
</feature>
<evidence type="ECO:0000313" key="8">
    <source>
        <dbReference type="Proteomes" id="UP001239994"/>
    </source>
</evidence>
<dbReference type="AlphaFoldDB" id="A0AAD8ZWY9"/>
<feature type="transmembrane region" description="Helical" evidence="5">
    <location>
        <begin position="83"/>
        <end position="103"/>
    </location>
</feature>
<dbReference type="GO" id="GO:0016020">
    <property type="term" value="C:membrane"/>
    <property type="evidence" value="ECO:0007669"/>
    <property type="project" value="UniProtKB-SubCell"/>
</dbReference>
<dbReference type="InterPro" id="IPR051856">
    <property type="entry name" value="CSR-E3_Ligase_Protein"/>
</dbReference>
<dbReference type="PANTHER" id="PTHR21041">
    <property type="entry name" value="DENDRITIC CELL-SPECIFIC TRANSMEMBRANE PROTEIN"/>
    <property type="match status" value="1"/>
</dbReference>
<feature type="transmembrane region" description="Helical" evidence="5">
    <location>
        <begin position="322"/>
        <end position="347"/>
    </location>
</feature>
<evidence type="ECO:0000313" key="7">
    <source>
        <dbReference type="EMBL" id="KAK1806706.1"/>
    </source>
</evidence>
<feature type="transmembrane region" description="Helical" evidence="5">
    <location>
        <begin position="52"/>
        <end position="77"/>
    </location>
</feature>
<protein>
    <recommendedName>
        <fullName evidence="6">Dendritic cell-specific transmembrane protein-like domain-containing protein</fullName>
    </recommendedName>
</protein>
<gene>
    <name evidence="7" type="ORF">P4O66_005203</name>
</gene>
<feature type="non-terminal residue" evidence="7">
    <location>
        <position position="1"/>
    </location>
</feature>
<evidence type="ECO:0000256" key="5">
    <source>
        <dbReference type="SAM" id="Phobius"/>
    </source>
</evidence>
<evidence type="ECO:0000256" key="2">
    <source>
        <dbReference type="ARBA" id="ARBA00022692"/>
    </source>
</evidence>
<evidence type="ECO:0000256" key="3">
    <source>
        <dbReference type="ARBA" id="ARBA00022989"/>
    </source>
</evidence>
<dbReference type="Proteomes" id="UP001239994">
    <property type="component" value="Unassembled WGS sequence"/>
</dbReference>
<organism evidence="7 8">
    <name type="scientific">Electrophorus voltai</name>
    <dbReference type="NCBI Taxonomy" id="2609070"/>
    <lineage>
        <taxon>Eukaryota</taxon>
        <taxon>Metazoa</taxon>
        <taxon>Chordata</taxon>
        <taxon>Craniata</taxon>
        <taxon>Vertebrata</taxon>
        <taxon>Euteleostomi</taxon>
        <taxon>Actinopterygii</taxon>
        <taxon>Neopterygii</taxon>
        <taxon>Teleostei</taxon>
        <taxon>Ostariophysi</taxon>
        <taxon>Gymnotiformes</taxon>
        <taxon>Gymnotoidei</taxon>
        <taxon>Gymnotidae</taxon>
        <taxon>Electrophorus</taxon>
    </lineage>
</organism>
<reference evidence="7" key="1">
    <citation type="submission" date="2023-03" db="EMBL/GenBank/DDBJ databases">
        <title>Electrophorus voltai genome.</title>
        <authorList>
            <person name="Bian C."/>
        </authorList>
    </citation>
    <scope>NUCLEOTIDE SEQUENCE</scope>
    <source>
        <strain evidence="7">CB-2022</strain>
        <tissue evidence="7">Muscle</tissue>
    </source>
</reference>
<dbReference type="PANTHER" id="PTHR21041:SF2">
    <property type="entry name" value="DENDRITIC CELL-SPECIFIC TRANSMEMBRANE PROTEIN"/>
    <property type="match status" value="1"/>
</dbReference>
<keyword evidence="8" id="KW-1185">Reference proteome</keyword>
<dbReference type="Pfam" id="PF07782">
    <property type="entry name" value="DC_STAMP"/>
    <property type="match status" value="1"/>
</dbReference>
<feature type="domain" description="Dendritic cell-specific transmembrane protein-like" evidence="6">
    <location>
        <begin position="270"/>
        <end position="367"/>
    </location>
</feature>
<dbReference type="EMBL" id="JAROKS010000001">
    <property type="protein sequence ID" value="KAK1806706.1"/>
    <property type="molecule type" value="Genomic_DNA"/>
</dbReference>
<keyword evidence="4 5" id="KW-0472">Membrane</keyword>
<evidence type="ECO:0000256" key="1">
    <source>
        <dbReference type="ARBA" id="ARBA00004141"/>
    </source>
</evidence>
<keyword evidence="3 5" id="KW-1133">Transmembrane helix</keyword>
<comment type="subcellular location">
    <subcellularLocation>
        <location evidence="1">Membrane</location>
        <topology evidence="1">Multi-pass membrane protein</topology>
    </subcellularLocation>
</comment>